<feature type="region of interest" description="Disordered" evidence="1">
    <location>
        <begin position="46"/>
        <end position="72"/>
    </location>
</feature>
<dbReference type="AlphaFoldDB" id="A0A1W0WTL3"/>
<evidence type="ECO:0000256" key="1">
    <source>
        <dbReference type="SAM" id="MobiDB-lite"/>
    </source>
</evidence>
<feature type="region of interest" description="Disordered" evidence="1">
    <location>
        <begin position="1"/>
        <end position="20"/>
    </location>
</feature>
<proteinExistence type="predicted"/>
<feature type="compositionally biased region" description="Polar residues" evidence="1">
    <location>
        <begin position="118"/>
        <end position="132"/>
    </location>
</feature>
<dbReference type="Proteomes" id="UP000192578">
    <property type="component" value="Unassembled WGS sequence"/>
</dbReference>
<reference evidence="3" key="1">
    <citation type="submission" date="2017-01" db="EMBL/GenBank/DDBJ databases">
        <title>Comparative genomics of anhydrobiosis in the tardigrade Hypsibius dujardini.</title>
        <authorList>
            <person name="Yoshida Y."/>
            <person name="Koutsovoulos G."/>
            <person name="Laetsch D."/>
            <person name="Stevens L."/>
            <person name="Kumar S."/>
            <person name="Horikawa D."/>
            <person name="Ishino K."/>
            <person name="Komine S."/>
            <person name="Tomita M."/>
            <person name="Blaxter M."/>
            <person name="Arakawa K."/>
        </authorList>
    </citation>
    <scope>NUCLEOTIDE SEQUENCE [LARGE SCALE GENOMIC DNA]</scope>
    <source>
        <strain evidence="3">Z151</strain>
    </source>
</reference>
<dbReference type="OrthoDB" id="10662856at2759"/>
<organism evidence="2 3">
    <name type="scientific">Hypsibius exemplaris</name>
    <name type="common">Freshwater tardigrade</name>
    <dbReference type="NCBI Taxonomy" id="2072580"/>
    <lineage>
        <taxon>Eukaryota</taxon>
        <taxon>Metazoa</taxon>
        <taxon>Ecdysozoa</taxon>
        <taxon>Tardigrada</taxon>
        <taxon>Eutardigrada</taxon>
        <taxon>Parachela</taxon>
        <taxon>Hypsibioidea</taxon>
        <taxon>Hypsibiidae</taxon>
        <taxon>Hypsibius</taxon>
    </lineage>
</organism>
<keyword evidence="3" id="KW-1185">Reference proteome</keyword>
<name>A0A1W0WTL3_HYPEX</name>
<evidence type="ECO:0000313" key="3">
    <source>
        <dbReference type="Proteomes" id="UP000192578"/>
    </source>
</evidence>
<feature type="region of interest" description="Disordered" evidence="1">
    <location>
        <begin position="112"/>
        <end position="156"/>
    </location>
</feature>
<sequence>MEETSLDAAESLVSYPPHSPTQFDLMFQEVQDRMHRLFERYAELKRDKRARRTESARSVLPDSHYASPRSPIVSCHSAITSEQRNDSQTNGEPCENPACSCRESPCSYRSEAMKHASPTHSASENGRSSPSEPTREAADNHACPYSSGSSSVVAEPVKPYDPNDYCTVCETLQLQTQLRKLPIPEPSTDSGSMFCQFRKQAPRSPCKVPWNSEIFPPASEVLTDEPTVDGCPEQRCDFTDEDSSRRRALGYQLTWMTPEKVTVTGGSGRCRYWTDDAAVSGGSGGGGLQTETGESIEISCLPKDTKCMSQPEPPLDLTEKTQAELFRGTEKKDVPFMGQPPISLQEAFCCRKRKFLERSWQRQEQIQAKHADRMLSNWTECIPLTRRKRSLLNGSGSRLPHDVRNGNSYRSNLRGYGDECFEQRQQKRCIPRDNVISLKTAREETNRRLLQMQTKKQKSAACLLEEARVRRYRLVAYSRMVRNRNHYLYERNVCC</sequence>
<evidence type="ECO:0008006" key="4">
    <source>
        <dbReference type="Google" id="ProtNLM"/>
    </source>
</evidence>
<evidence type="ECO:0000313" key="2">
    <source>
        <dbReference type="EMBL" id="OQV18549.1"/>
    </source>
</evidence>
<protein>
    <recommendedName>
        <fullName evidence="4">ALMS motif domain-containing protein</fullName>
    </recommendedName>
</protein>
<accession>A0A1W0WTL3</accession>
<comment type="caution">
    <text evidence="2">The sequence shown here is derived from an EMBL/GenBank/DDBJ whole genome shotgun (WGS) entry which is preliminary data.</text>
</comment>
<dbReference type="EMBL" id="MTYJ01000048">
    <property type="protein sequence ID" value="OQV18549.1"/>
    <property type="molecule type" value="Genomic_DNA"/>
</dbReference>
<gene>
    <name evidence="2" type="ORF">BV898_07375</name>
</gene>